<dbReference type="EMBL" id="JAZBJZ010000005">
    <property type="protein sequence ID" value="MEE3715563.1"/>
    <property type="molecule type" value="Genomic_DNA"/>
</dbReference>
<comment type="caution">
    <text evidence="1">The sequence shown here is derived from an EMBL/GenBank/DDBJ whole genome shotgun (WGS) entry which is preliminary data.</text>
</comment>
<sequence length="356" mass="39653">MMKVKWLLAIALFFLTLTLVIQGGKMGKVDLLVQSTQAQTVTKTDFQNESTPFMASTLYRNPTTLFQPVAPSGAKGVNIKWENGQSQIWYIEEQKYGEELIIAGIINNNPTIIETGFKMFDWGFARQASDGSFPGTSDDFHSTSFFVQAVARSMLFIQQSPVSSKYSAQVAKYKPLVLRAARWMITPDIWTIGIKRNLPYTHRRYLVAAALGLTGKLTGDQELITYARTSLNDGISLQLSDGVNPEKGGYDSSYQMVGLVYAQRWVSYFPSDSITPKVITMINKGLNWEKGRILATGEISDVGNTRTGPGLDVNRTGNFKPVDNRFVVRGFAYWASATGNNTWQSIASRIASFYYT</sequence>
<dbReference type="Proteomes" id="UP001333818">
    <property type="component" value="Unassembled WGS sequence"/>
</dbReference>
<proteinExistence type="predicted"/>
<dbReference type="RefSeq" id="WP_330481987.1">
    <property type="nucleotide sequence ID" value="NZ_JAZBJZ010000005.1"/>
</dbReference>
<evidence type="ECO:0000313" key="2">
    <source>
        <dbReference type="Proteomes" id="UP001333818"/>
    </source>
</evidence>
<name>A0AAW9PU08_9CYAN</name>
<protein>
    <submittedName>
        <fullName evidence="1">Uncharacterized protein</fullName>
    </submittedName>
</protein>
<dbReference type="AlphaFoldDB" id="A0AAW9PU08"/>
<gene>
    <name evidence="1" type="ORF">V2H45_02255</name>
</gene>
<evidence type="ECO:0000313" key="1">
    <source>
        <dbReference type="EMBL" id="MEE3715563.1"/>
    </source>
</evidence>
<organism evidence="1 2">
    <name type="scientific">Tumidithrix elongata BACA0141</name>
    <dbReference type="NCBI Taxonomy" id="2716417"/>
    <lineage>
        <taxon>Bacteria</taxon>
        <taxon>Bacillati</taxon>
        <taxon>Cyanobacteriota</taxon>
        <taxon>Cyanophyceae</taxon>
        <taxon>Pseudanabaenales</taxon>
        <taxon>Pseudanabaenaceae</taxon>
        <taxon>Tumidithrix</taxon>
        <taxon>Tumidithrix elongata</taxon>
    </lineage>
</organism>
<reference evidence="1" key="1">
    <citation type="submission" date="2024-01" db="EMBL/GenBank/DDBJ databases">
        <title>Bank of Algae and Cyanobacteria of the Azores (BACA) strain genomes.</title>
        <authorList>
            <person name="Luz R."/>
            <person name="Cordeiro R."/>
            <person name="Fonseca A."/>
            <person name="Goncalves V."/>
        </authorList>
    </citation>
    <scope>NUCLEOTIDE SEQUENCE</scope>
    <source>
        <strain evidence="1">BACA0141</strain>
    </source>
</reference>
<keyword evidence="2" id="KW-1185">Reference proteome</keyword>
<accession>A0AAW9PU08</accession>